<evidence type="ECO:0000256" key="3">
    <source>
        <dbReference type="ARBA" id="ARBA00022448"/>
    </source>
</evidence>
<feature type="domain" description="Fe/B12 periplasmic-binding" evidence="7">
    <location>
        <begin position="81"/>
        <end position="369"/>
    </location>
</feature>
<dbReference type="PROSITE" id="PS50983">
    <property type="entry name" value="FE_B12_PBP"/>
    <property type="match status" value="1"/>
</dbReference>
<dbReference type="RefSeq" id="WP_052540313.1">
    <property type="nucleotide sequence ID" value="NZ_CP006842.1"/>
</dbReference>
<dbReference type="PANTHER" id="PTHR30532">
    <property type="entry name" value="IRON III DICITRATE-BINDING PERIPLASMIC PROTEIN"/>
    <property type="match status" value="1"/>
</dbReference>
<evidence type="ECO:0000256" key="1">
    <source>
        <dbReference type="ARBA" id="ARBA00004196"/>
    </source>
</evidence>
<dbReference type="OrthoDB" id="9793175at2"/>
<keyword evidence="3" id="KW-0813">Transport</keyword>
<dbReference type="EMBL" id="CP006842">
    <property type="protein sequence ID" value="AHW65340.1"/>
    <property type="molecule type" value="Genomic_DNA"/>
</dbReference>
<dbReference type="STRING" id="1404245.CGLY_14520"/>
<evidence type="ECO:0000259" key="7">
    <source>
        <dbReference type="PROSITE" id="PS50983"/>
    </source>
</evidence>
<name>X5ED89_9CORY</name>
<organism evidence="8 9">
    <name type="scientific">Corynebacterium glyciniphilum AJ 3170</name>
    <dbReference type="NCBI Taxonomy" id="1404245"/>
    <lineage>
        <taxon>Bacteria</taxon>
        <taxon>Bacillati</taxon>
        <taxon>Actinomycetota</taxon>
        <taxon>Actinomycetes</taxon>
        <taxon>Mycobacteriales</taxon>
        <taxon>Corynebacteriaceae</taxon>
        <taxon>Corynebacterium</taxon>
    </lineage>
</organism>
<evidence type="ECO:0000313" key="8">
    <source>
        <dbReference type="EMBL" id="AHW65340.1"/>
    </source>
</evidence>
<dbReference type="SUPFAM" id="SSF53807">
    <property type="entry name" value="Helical backbone' metal receptor"/>
    <property type="match status" value="1"/>
</dbReference>
<protein>
    <submittedName>
        <fullName evidence="8">ABC-type iron transporter, substrate-binding lipoprotein</fullName>
    </submittedName>
</protein>
<accession>X5ED89</accession>
<dbReference type="GO" id="GO:0030288">
    <property type="term" value="C:outer membrane-bounded periplasmic space"/>
    <property type="evidence" value="ECO:0007669"/>
    <property type="project" value="TreeGrafter"/>
</dbReference>
<dbReference type="eggNOG" id="COG0614">
    <property type="taxonomic scope" value="Bacteria"/>
</dbReference>
<feature type="chain" id="PRO_5004955710" evidence="6">
    <location>
        <begin position="26"/>
        <end position="386"/>
    </location>
</feature>
<dbReference type="Pfam" id="PF01497">
    <property type="entry name" value="Peripla_BP_2"/>
    <property type="match status" value="1"/>
</dbReference>
<comment type="subcellular location">
    <subcellularLocation>
        <location evidence="1">Cell envelope</location>
    </subcellularLocation>
</comment>
<dbReference type="InterPro" id="IPR051313">
    <property type="entry name" value="Bact_iron-sidero_bind"/>
</dbReference>
<dbReference type="AlphaFoldDB" id="X5ED89"/>
<reference evidence="8 9" key="1">
    <citation type="journal article" date="2015" name="Int. J. Syst. Evol. Microbiol.">
        <title>Revisiting Corynebacterium glyciniphilum (ex Kubota et al., 1972) sp. nov., nom. rev., isolated from putrefied banana.</title>
        <authorList>
            <person name="Al-Dilaimi A."/>
            <person name="Bednarz H."/>
            <person name="Lomker A."/>
            <person name="Niehaus K."/>
            <person name="Kalinowski J."/>
            <person name="Ruckert C."/>
        </authorList>
    </citation>
    <scope>NUCLEOTIDE SEQUENCE [LARGE SCALE GENOMIC DNA]</scope>
    <source>
        <strain evidence="8">AJ 3170</strain>
    </source>
</reference>
<keyword evidence="9" id="KW-1185">Reference proteome</keyword>
<comment type="similarity">
    <text evidence="2">Belongs to the bacterial solute-binding protein 8 family.</text>
</comment>
<keyword evidence="4 6" id="KW-0732">Signal</keyword>
<evidence type="ECO:0000256" key="6">
    <source>
        <dbReference type="SAM" id="SignalP"/>
    </source>
</evidence>
<dbReference type="KEGG" id="cgy:CGLY_14520"/>
<evidence type="ECO:0000256" key="2">
    <source>
        <dbReference type="ARBA" id="ARBA00008814"/>
    </source>
</evidence>
<dbReference type="InterPro" id="IPR002491">
    <property type="entry name" value="ABC_transptr_periplasmic_BD"/>
</dbReference>
<dbReference type="GO" id="GO:1901678">
    <property type="term" value="P:iron coordination entity transport"/>
    <property type="evidence" value="ECO:0007669"/>
    <property type="project" value="UniProtKB-ARBA"/>
</dbReference>
<keyword evidence="8" id="KW-0449">Lipoprotein</keyword>
<dbReference type="PROSITE" id="PS51257">
    <property type="entry name" value="PROKAR_LIPOPROTEIN"/>
    <property type="match status" value="1"/>
</dbReference>
<dbReference type="Proteomes" id="UP000023703">
    <property type="component" value="Chromosome"/>
</dbReference>
<evidence type="ECO:0000313" key="9">
    <source>
        <dbReference type="Proteomes" id="UP000023703"/>
    </source>
</evidence>
<feature type="compositionally biased region" description="Low complexity" evidence="5">
    <location>
        <begin position="29"/>
        <end position="42"/>
    </location>
</feature>
<gene>
    <name evidence="8" type="primary">fiuS3</name>
    <name evidence="8" type="ORF">CGLY_14520</name>
</gene>
<dbReference type="PANTHER" id="PTHR30532:SF1">
    <property type="entry name" value="IRON(3+)-HYDROXAMATE-BINDING PROTEIN FHUD"/>
    <property type="match status" value="1"/>
</dbReference>
<evidence type="ECO:0000256" key="4">
    <source>
        <dbReference type="ARBA" id="ARBA00022729"/>
    </source>
</evidence>
<feature type="region of interest" description="Disordered" evidence="5">
    <location>
        <begin position="29"/>
        <end position="65"/>
    </location>
</feature>
<dbReference type="Gene3D" id="3.40.50.1980">
    <property type="entry name" value="Nitrogenase molybdenum iron protein domain"/>
    <property type="match status" value="2"/>
</dbReference>
<proteinExistence type="inferred from homology"/>
<sequence>MHLRRLPTAATALTAAVATATLTLAACGTTDTGSSDSSDAAGEAPTSGAAGCDGDIETSTDPVSMTDDLGRTVELDKPASRVAVLEWQEIEDAISLCVDPVAVASPDDYSTYVSAEALPDDVVNAGERGEPDLDAIYGADPDLIIVEAFSTDDAVLTQLEERDVPVLAVKGADAADQIGTVKNVLTKIGEATGRSARAEEVNKEFDDHLAAARDDLADTVATLKDRDDSDFLYFDGWVESGNLTIRPYTTGALMTQLGEELGMTSAWTDDINDSYGDGGVDPSYGLAQTDIEGLTAVGDANLFYTGSQGGTDGADDYVKAMTSNPIWNNLPAVKDNRTHEFPNDLWAAGGPRSCIQLIDAFVDAVTAVEAGSAGDSGDSGDTAESK</sequence>
<feature type="signal peptide" evidence="6">
    <location>
        <begin position="1"/>
        <end position="25"/>
    </location>
</feature>
<dbReference type="HOGENOM" id="CLU_038034_10_1_11"/>
<evidence type="ECO:0000256" key="5">
    <source>
        <dbReference type="SAM" id="MobiDB-lite"/>
    </source>
</evidence>